<dbReference type="Gene3D" id="3.40.140.80">
    <property type="match status" value="1"/>
</dbReference>
<reference evidence="3 4" key="1">
    <citation type="submission" date="2023-02" db="EMBL/GenBank/DDBJ databases">
        <title>Devosia algicola sp. nov., isolated from the phycosphere of marine algae.</title>
        <authorList>
            <person name="Kim J.M."/>
            <person name="Lee J.K."/>
            <person name="Choi B.J."/>
            <person name="Bayburt H."/>
            <person name="Jeon C.O."/>
        </authorList>
    </citation>
    <scope>NUCLEOTIDE SEQUENCE [LARGE SCALE GENOMIC DNA]</scope>
    <source>
        <strain evidence="3 4">G20-9</strain>
    </source>
</reference>
<keyword evidence="4" id="KW-1185">Reference proteome</keyword>
<dbReference type="PANTHER" id="PTHR39962">
    <property type="entry name" value="BLL4848 PROTEIN"/>
    <property type="match status" value="1"/>
</dbReference>
<accession>A0ABY7YPV3</accession>
<dbReference type="GO" id="GO:0016787">
    <property type="term" value="F:hydrolase activity"/>
    <property type="evidence" value="ECO:0007669"/>
    <property type="project" value="UniProtKB-KW"/>
</dbReference>
<dbReference type="Proteomes" id="UP001220530">
    <property type="component" value="Chromosome"/>
</dbReference>
<dbReference type="Pfam" id="PF06230">
    <property type="entry name" value="LpxI_C"/>
    <property type="match status" value="1"/>
</dbReference>
<evidence type="ECO:0000259" key="2">
    <source>
        <dbReference type="Pfam" id="PF17930"/>
    </source>
</evidence>
<name>A0ABY7YPV3_9HYPH</name>
<protein>
    <submittedName>
        <fullName evidence="3">UDP-2,3-diacylglucosamine diphosphatase LpxI</fullName>
        <ecNumber evidence="3">3.6.1.54</ecNumber>
    </submittedName>
</protein>
<organism evidence="3 4">
    <name type="scientific">Devosia algicola</name>
    <dbReference type="NCBI Taxonomy" id="3026418"/>
    <lineage>
        <taxon>Bacteria</taxon>
        <taxon>Pseudomonadati</taxon>
        <taxon>Pseudomonadota</taxon>
        <taxon>Alphaproteobacteria</taxon>
        <taxon>Hyphomicrobiales</taxon>
        <taxon>Devosiaceae</taxon>
        <taxon>Devosia</taxon>
    </lineage>
</organism>
<dbReference type="InterPro" id="IPR041255">
    <property type="entry name" value="LpxI_N"/>
</dbReference>
<keyword evidence="3" id="KW-0378">Hydrolase</keyword>
<dbReference type="PANTHER" id="PTHR39962:SF1">
    <property type="entry name" value="LPXI FAMILY PROTEIN"/>
    <property type="match status" value="1"/>
</dbReference>
<feature type="domain" description="LpxI N-terminal" evidence="2">
    <location>
        <begin position="5"/>
        <end position="135"/>
    </location>
</feature>
<evidence type="ECO:0000313" key="3">
    <source>
        <dbReference type="EMBL" id="WDR03222.1"/>
    </source>
</evidence>
<feature type="domain" description="LpxI C-terminal" evidence="1">
    <location>
        <begin position="139"/>
        <end position="275"/>
    </location>
</feature>
<evidence type="ECO:0000313" key="4">
    <source>
        <dbReference type="Proteomes" id="UP001220530"/>
    </source>
</evidence>
<proteinExistence type="predicted"/>
<gene>
    <name evidence="3" type="primary">lpxI</name>
    <name evidence="3" type="ORF">PSQ19_03365</name>
</gene>
<evidence type="ECO:0000259" key="1">
    <source>
        <dbReference type="Pfam" id="PF06230"/>
    </source>
</evidence>
<dbReference type="InterPro" id="IPR043167">
    <property type="entry name" value="LpxI_C_sf"/>
</dbReference>
<dbReference type="Gene3D" id="3.40.50.20">
    <property type="match status" value="1"/>
</dbReference>
<dbReference type="InterPro" id="IPR053174">
    <property type="entry name" value="LpxI"/>
</dbReference>
<dbReference type="EMBL" id="CP118246">
    <property type="protein sequence ID" value="WDR03222.1"/>
    <property type="molecule type" value="Genomic_DNA"/>
</dbReference>
<dbReference type="Pfam" id="PF17930">
    <property type="entry name" value="LpxI_N"/>
    <property type="match status" value="1"/>
</dbReference>
<dbReference type="EC" id="3.6.1.54" evidence="3"/>
<dbReference type="InterPro" id="IPR010415">
    <property type="entry name" value="LpxI_C"/>
</dbReference>
<sequence>MAGRLSIFAGSGELVPHAVVAAKAAGYKVQVLALTPRDDLAGVKVVSADIANPLGIIWSLKIFRTSHIIMAGGIHLPDKARQDLIRFAAGADADADAAEAIAVPVGDAALAGLAGVLKKMTGAELVGIEEIAPELLAGRGHICGPEPDQGVEQSWRQALETAKVIGAMDIGQAAVLSGMRVIAVEDIGGTDDLITRVGDLARAGLAGDGSTPLVLAKAMKPQQPGFADLPSIGPTTVENCASNGISIIAVEAGRSLIVNRASVADLADKHAITVVGVSLDDG</sequence>
<dbReference type="RefSeq" id="WP_282219616.1">
    <property type="nucleotide sequence ID" value="NZ_CP118246.1"/>
</dbReference>